<evidence type="ECO:0000313" key="2">
    <source>
        <dbReference type="EMBL" id="KHJ76027.1"/>
    </source>
</evidence>
<protein>
    <submittedName>
        <fullName evidence="2">Tat pathway signal sequence domain protein</fullName>
    </submittedName>
</protein>
<sequence>MREAILLLRDNLPRTFVNVLPPFHVEILLQTQADNAFCVDLQRAFCPCLFELSKEEYDAVKQQFDAGLSEFLTAEYQTKNFAVTISPGFNVEQLPTVGNFPNIALLALDCFHFSPIAHDLVAKVIWRDLFTPVGSRTAVDLNQFQPQQWTCPPEDCPYLRTAVNSQSCGDAGDSLLDVLSRRWVKYENAVYLPSMSELDRRAFMEEHGTVLILSVLGIAILIAIICLAVAFSCKNTDLYPWEPNERTGLLNGKQLV</sequence>
<feature type="transmembrane region" description="Helical" evidence="1">
    <location>
        <begin position="210"/>
        <end position="231"/>
    </location>
</feature>
<keyword evidence="1" id="KW-0472">Membrane</keyword>
<keyword evidence="1" id="KW-0812">Transmembrane</keyword>
<dbReference type="Proteomes" id="UP000053660">
    <property type="component" value="Unassembled WGS sequence"/>
</dbReference>
<dbReference type="PANTHER" id="PTHR21325:SF24">
    <property type="entry name" value="LIPASE_GDSL DOMAIN-CONTAINING PROTEIN"/>
    <property type="match status" value="1"/>
</dbReference>
<dbReference type="GO" id="GO:0006644">
    <property type="term" value="P:phospholipid metabolic process"/>
    <property type="evidence" value="ECO:0007669"/>
    <property type="project" value="TreeGrafter"/>
</dbReference>
<organism evidence="2 3">
    <name type="scientific">Oesophagostomum dentatum</name>
    <name type="common">Nodular worm</name>
    <dbReference type="NCBI Taxonomy" id="61180"/>
    <lineage>
        <taxon>Eukaryota</taxon>
        <taxon>Metazoa</taxon>
        <taxon>Ecdysozoa</taxon>
        <taxon>Nematoda</taxon>
        <taxon>Chromadorea</taxon>
        <taxon>Rhabditida</taxon>
        <taxon>Rhabditina</taxon>
        <taxon>Rhabditomorpha</taxon>
        <taxon>Strongyloidea</taxon>
        <taxon>Strongylidae</taxon>
        <taxon>Oesophagostomum</taxon>
    </lineage>
</organism>
<reference evidence="2 3" key="1">
    <citation type="submission" date="2014-03" db="EMBL/GenBank/DDBJ databases">
        <title>Draft genome of the hookworm Oesophagostomum dentatum.</title>
        <authorList>
            <person name="Mitreva M."/>
        </authorList>
    </citation>
    <scope>NUCLEOTIDE SEQUENCE [LARGE SCALE GENOMIC DNA]</scope>
    <source>
        <strain evidence="2 3">OD-Hann</strain>
    </source>
</reference>
<keyword evidence="3" id="KW-1185">Reference proteome</keyword>
<dbReference type="InterPro" id="IPR038885">
    <property type="entry name" value="PLB1"/>
</dbReference>
<keyword evidence="1" id="KW-1133">Transmembrane helix</keyword>
<accession>A0A0B1RXV2</accession>
<proteinExistence type="predicted"/>
<dbReference type="AlphaFoldDB" id="A0A0B1RXV2"/>
<name>A0A0B1RXV2_OESDE</name>
<dbReference type="PANTHER" id="PTHR21325">
    <property type="entry name" value="PHOSPHOLIPASE B, PLB1"/>
    <property type="match status" value="1"/>
</dbReference>
<dbReference type="GO" id="GO:0004620">
    <property type="term" value="F:phospholipase activity"/>
    <property type="evidence" value="ECO:0007669"/>
    <property type="project" value="InterPro"/>
</dbReference>
<evidence type="ECO:0000256" key="1">
    <source>
        <dbReference type="SAM" id="Phobius"/>
    </source>
</evidence>
<gene>
    <name evidence="2" type="ORF">OESDEN_24354</name>
</gene>
<dbReference type="OrthoDB" id="10265800at2759"/>
<evidence type="ECO:0000313" key="3">
    <source>
        <dbReference type="Proteomes" id="UP000053660"/>
    </source>
</evidence>
<dbReference type="EMBL" id="KN612164">
    <property type="protein sequence ID" value="KHJ76027.1"/>
    <property type="molecule type" value="Genomic_DNA"/>
</dbReference>